<name>A0A0F9PVL6_9ZZZZ</name>
<dbReference type="AlphaFoldDB" id="A0A0F9PVL6"/>
<protein>
    <submittedName>
        <fullName evidence="1">Uncharacterized protein</fullName>
    </submittedName>
</protein>
<accession>A0A0F9PVL6</accession>
<gene>
    <name evidence="1" type="ORF">LCGC14_1170050</name>
</gene>
<comment type="caution">
    <text evidence="1">The sequence shown here is derived from an EMBL/GenBank/DDBJ whole genome shotgun (WGS) entry which is preliminary data.</text>
</comment>
<organism evidence="1">
    <name type="scientific">marine sediment metagenome</name>
    <dbReference type="NCBI Taxonomy" id="412755"/>
    <lineage>
        <taxon>unclassified sequences</taxon>
        <taxon>metagenomes</taxon>
        <taxon>ecological metagenomes</taxon>
    </lineage>
</organism>
<evidence type="ECO:0000313" key="1">
    <source>
        <dbReference type="EMBL" id="KKM97242.1"/>
    </source>
</evidence>
<sequence>MAEKVISHHVVDGEPIKIGLNFIANFTCCDCALTHHFAYAVETDKEGYQTLTVYIYRDEYKTKVARKRRGITGIRKKPKRKEE</sequence>
<proteinExistence type="predicted"/>
<reference evidence="1" key="1">
    <citation type="journal article" date="2015" name="Nature">
        <title>Complex archaea that bridge the gap between prokaryotes and eukaryotes.</title>
        <authorList>
            <person name="Spang A."/>
            <person name="Saw J.H."/>
            <person name="Jorgensen S.L."/>
            <person name="Zaremba-Niedzwiedzka K."/>
            <person name="Martijn J."/>
            <person name="Lind A.E."/>
            <person name="van Eijk R."/>
            <person name="Schleper C."/>
            <person name="Guy L."/>
            <person name="Ettema T.J."/>
        </authorList>
    </citation>
    <scope>NUCLEOTIDE SEQUENCE</scope>
</reference>
<dbReference type="EMBL" id="LAZR01005771">
    <property type="protein sequence ID" value="KKM97242.1"/>
    <property type="molecule type" value="Genomic_DNA"/>
</dbReference>